<dbReference type="PRINTS" id="PR00377">
    <property type="entry name" value="IMPHPHTASES"/>
</dbReference>
<comment type="caution">
    <text evidence="1">The sequence shown here is derived from an EMBL/GenBank/DDBJ whole genome shotgun (WGS) entry which is preliminary data.</text>
</comment>
<keyword evidence="2" id="KW-1185">Reference proteome</keyword>
<dbReference type="SUPFAM" id="SSF56655">
    <property type="entry name" value="Carbohydrate phosphatase"/>
    <property type="match status" value="1"/>
</dbReference>
<dbReference type="Pfam" id="PF00459">
    <property type="entry name" value="Inositol_P"/>
    <property type="match status" value="2"/>
</dbReference>
<dbReference type="PANTHER" id="PTHR43028">
    <property type="entry name" value="3'(2'),5'-BISPHOSPHATE NUCLEOTIDASE 1"/>
    <property type="match status" value="1"/>
</dbReference>
<dbReference type="Gene3D" id="3.40.190.80">
    <property type="match status" value="1"/>
</dbReference>
<organism evidence="1 2">
    <name type="scientific">Pseudonocardia yunnanensis</name>
    <dbReference type="NCBI Taxonomy" id="58107"/>
    <lineage>
        <taxon>Bacteria</taxon>
        <taxon>Bacillati</taxon>
        <taxon>Actinomycetota</taxon>
        <taxon>Actinomycetes</taxon>
        <taxon>Pseudonocardiales</taxon>
        <taxon>Pseudonocardiaceae</taxon>
        <taxon>Pseudonocardia</taxon>
    </lineage>
</organism>
<reference evidence="2" key="1">
    <citation type="journal article" date="2019" name="Int. J. Syst. Evol. Microbiol.">
        <title>The Global Catalogue of Microorganisms (GCM) 10K type strain sequencing project: providing services to taxonomists for standard genome sequencing and annotation.</title>
        <authorList>
            <consortium name="The Broad Institute Genomics Platform"/>
            <consortium name="The Broad Institute Genome Sequencing Center for Infectious Disease"/>
            <person name="Wu L."/>
            <person name="Ma J."/>
        </authorList>
    </citation>
    <scope>NUCLEOTIDE SEQUENCE [LARGE SCALE GENOMIC DNA]</scope>
    <source>
        <strain evidence="2">CCM 7043</strain>
    </source>
</reference>
<name>A0ABW4ETX0_9PSEU</name>
<dbReference type="InterPro" id="IPR000760">
    <property type="entry name" value="Inositol_monophosphatase-like"/>
</dbReference>
<dbReference type="RefSeq" id="WP_344722700.1">
    <property type="nucleotide sequence ID" value="NZ_BAAAUS010000013.1"/>
</dbReference>
<evidence type="ECO:0000313" key="1">
    <source>
        <dbReference type="EMBL" id="MFD1517379.1"/>
    </source>
</evidence>
<protein>
    <submittedName>
        <fullName evidence="1">Inositol monophosphatase family protein</fullName>
    </submittedName>
</protein>
<proteinExistence type="predicted"/>
<dbReference type="InterPro" id="IPR050725">
    <property type="entry name" value="CysQ/Inositol_MonoPase"/>
</dbReference>
<dbReference type="Proteomes" id="UP001597114">
    <property type="component" value="Unassembled WGS sequence"/>
</dbReference>
<sequence length="256" mass="27350">MRHDPGTATSQDHRDATEIATAAGEMLLDLQVDLLGANRRQDELQLIADRSANDLILQQLAVRHPDDPVLSEEEEDPTSRLASRRVWIVDPLDGTREFAEGRDDWGVNVALVVDGVPVVGAVAVPGVGDTLSTSHPPGLPTRAPWPLIVVSRTRPPVFAAVMAEQLRAELRSLGSAAAKTAAVVTGEADIYIHAGGMHEWDSAAPVALATACGLHASRMDGSALRFNQPEPLLPDLLICRPELADEVLGVVREALD</sequence>
<dbReference type="PANTHER" id="PTHR43028:SF5">
    <property type="entry name" value="3'(2'),5'-BISPHOSPHATE NUCLEOTIDASE 1"/>
    <property type="match status" value="1"/>
</dbReference>
<accession>A0ABW4ETX0</accession>
<dbReference type="EMBL" id="JBHUCO010000008">
    <property type="protein sequence ID" value="MFD1517379.1"/>
    <property type="molecule type" value="Genomic_DNA"/>
</dbReference>
<evidence type="ECO:0000313" key="2">
    <source>
        <dbReference type="Proteomes" id="UP001597114"/>
    </source>
</evidence>
<dbReference type="Gene3D" id="3.30.540.10">
    <property type="entry name" value="Fructose-1,6-Bisphosphatase, subunit A, domain 1"/>
    <property type="match status" value="1"/>
</dbReference>
<gene>
    <name evidence="1" type="ORF">ACFSJD_07775</name>
</gene>